<feature type="transmembrane region" description="Helical" evidence="1">
    <location>
        <begin position="96"/>
        <end position="114"/>
    </location>
</feature>
<protein>
    <submittedName>
        <fullName evidence="2">Uncharacterized protein</fullName>
    </submittedName>
</protein>
<gene>
    <name evidence="2" type="ORF">J2S41_006278</name>
</gene>
<accession>A0AAE3YTU3</accession>
<feature type="transmembrane region" description="Helical" evidence="1">
    <location>
        <begin position="12"/>
        <end position="33"/>
    </location>
</feature>
<sequence length="145" mass="16078">MSAVRRRLRSLALLELINIPLWGWAAFGALGLPATALDLAGFALFALLLAEGAGYWLAKLCQTGRTVPGLWFFRAARLINPVLLAAGLILTVTGRAWAGLFFTGFAVLEHVNYFHVQLMYDNRADLRRLARRGFRRSHLARDLAA</sequence>
<keyword evidence="1" id="KW-1133">Transmembrane helix</keyword>
<dbReference type="AlphaFoldDB" id="A0AAE3YTU3"/>
<organism evidence="2 3">
    <name type="scientific">Catenuloplanes atrovinosus</name>
    <dbReference type="NCBI Taxonomy" id="137266"/>
    <lineage>
        <taxon>Bacteria</taxon>
        <taxon>Bacillati</taxon>
        <taxon>Actinomycetota</taxon>
        <taxon>Actinomycetes</taxon>
        <taxon>Micromonosporales</taxon>
        <taxon>Micromonosporaceae</taxon>
        <taxon>Catenuloplanes</taxon>
    </lineage>
</organism>
<reference evidence="2" key="1">
    <citation type="submission" date="2023-07" db="EMBL/GenBank/DDBJ databases">
        <title>Sequencing the genomes of 1000 actinobacteria strains.</title>
        <authorList>
            <person name="Klenk H.-P."/>
        </authorList>
    </citation>
    <scope>NUCLEOTIDE SEQUENCE</scope>
    <source>
        <strain evidence="2">DSM 44707</strain>
    </source>
</reference>
<feature type="transmembrane region" description="Helical" evidence="1">
    <location>
        <begin position="70"/>
        <end position="90"/>
    </location>
</feature>
<name>A0AAE3YTU3_9ACTN</name>
<evidence type="ECO:0000256" key="1">
    <source>
        <dbReference type="SAM" id="Phobius"/>
    </source>
</evidence>
<comment type="caution">
    <text evidence="2">The sequence shown here is derived from an EMBL/GenBank/DDBJ whole genome shotgun (WGS) entry which is preliminary data.</text>
</comment>
<evidence type="ECO:0000313" key="3">
    <source>
        <dbReference type="Proteomes" id="UP001183643"/>
    </source>
</evidence>
<feature type="transmembrane region" description="Helical" evidence="1">
    <location>
        <begin position="39"/>
        <end position="58"/>
    </location>
</feature>
<evidence type="ECO:0000313" key="2">
    <source>
        <dbReference type="EMBL" id="MDR7279500.1"/>
    </source>
</evidence>
<proteinExistence type="predicted"/>
<keyword evidence="3" id="KW-1185">Reference proteome</keyword>
<keyword evidence="1" id="KW-0812">Transmembrane</keyword>
<dbReference type="RefSeq" id="WP_310373333.1">
    <property type="nucleotide sequence ID" value="NZ_JAVDYB010000001.1"/>
</dbReference>
<dbReference type="EMBL" id="JAVDYB010000001">
    <property type="protein sequence ID" value="MDR7279500.1"/>
    <property type="molecule type" value="Genomic_DNA"/>
</dbReference>
<keyword evidence="1" id="KW-0472">Membrane</keyword>
<dbReference type="Proteomes" id="UP001183643">
    <property type="component" value="Unassembled WGS sequence"/>
</dbReference>